<evidence type="ECO:0000313" key="2">
    <source>
        <dbReference type="EMBL" id="XBS22716.1"/>
    </source>
</evidence>
<organism evidence="2 3">
    <name type="scientific">Methylomarinum roseum</name>
    <dbReference type="NCBI Taxonomy" id="3067653"/>
    <lineage>
        <taxon>Bacteria</taxon>
        <taxon>Pseudomonadati</taxon>
        <taxon>Pseudomonadota</taxon>
        <taxon>Gammaproteobacteria</taxon>
        <taxon>Methylococcales</taxon>
        <taxon>Methylococcaceae</taxon>
        <taxon>Methylomarinum</taxon>
    </lineage>
</organism>
<evidence type="ECO:0000256" key="1">
    <source>
        <dbReference type="SAM" id="Coils"/>
    </source>
</evidence>
<keyword evidence="1" id="KW-0175">Coiled coil</keyword>
<name>A0AAU7P1K5_9GAMM</name>
<evidence type="ECO:0000313" key="3">
    <source>
        <dbReference type="Proteomes" id="UP001225378"/>
    </source>
</evidence>
<reference evidence="2 3" key="1">
    <citation type="journal article" date="2024" name="Microbiology">
        <title>Methylomarinum rosea sp. nov., a novel halophilic methanotrophic bacterium from the hypersaline Lake Elton.</title>
        <authorList>
            <person name="Suleimanov R.Z."/>
            <person name="Oshkin I.Y."/>
            <person name="Danilova O.V."/>
            <person name="Suzina N.E."/>
            <person name="Dedysh S.N."/>
        </authorList>
    </citation>
    <scope>NUCLEOTIDE SEQUENCE [LARGE SCALE GENOMIC DNA]</scope>
    <source>
        <strain evidence="3">Ch1-1</strain>
        <plasmid evidence="2 3">unnamed2</plasmid>
    </source>
</reference>
<proteinExistence type="predicted"/>
<accession>A0AAU7P1K5</accession>
<keyword evidence="2" id="KW-0614">Plasmid</keyword>
<dbReference type="KEGG" id="mech:Q9L42_020610"/>
<sequence length="304" mass="35395">MKDVLKHSHESSIETETKQIKVGQWCWCLNNDKRYNKDDEWLGCIMHIGSNYVLVEEPSNGFSNRYERIHFDKIHKMLRFEADAAAVIRKNIDESQEKIASYLKEIQAITARLGVDNHNKIGFTQNYDQNNQQALAVLSSTQDINAYKQDLIKAKRESLPNLFEKIEAENKNLAKWMSAETLPLKAMRKSFDHALTDIDHRIFNVSLYAGLTETVVQCMDGPGAALSDKLHVMQRKLYMDEECLLNYSLGGMQFNDIDMFDQWLCQPENRNRILPFPRTIVAMQVRRHRKERDSKGVFMNEFIN</sequence>
<gene>
    <name evidence="2" type="ORF">Q9L42_020610</name>
</gene>
<protein>
    <submittedName>
        <fullName evidence="2">Uncharacterized protein</fullName>
    </submittedName>
</protein>
<dbReference type="Proteomes" id="UP001225378">
    <property type="component" value="Plasmid unnamed2"/>
</dbReference>
<geneLocation type="plasmid" evidence="2 3">
    <name>unnamed2</name>
</geneLocation>
<dbReference type="EMBL" id="CP157744">
    <property type="protein sequence ID" value="XBS22716.1"/>
    <property type="molecule type" value="Genomic_DNA"/>
</dbReference>
<feature type="coiled-coil region" evidence="1">
    <location>
        <begin position="85"/>
        <end position="112"/>
    </location>
</feature>
<dbReference type="RefSeq" id="WP_305910562.1">
    <property type="nucleotide sequence ID" value="NZ_CP157744.1"/>
</dbReference>
<dbReference type="AlphaFoldDB" id="A0AAU7P1K5"/>
<keyword evidence="3" id="KW-1185">Reference proteome</keyword>